<feature type="transmembrane region" description="Helical" evidence="1">
    <location>
        <begin position="168"/>
        <end position="186"/>
    </location>
</feature>
<feature type="transmembrane region" description="Helical" evidence="1">
    <location>
        <begin position="80"/>
        <end position="98"/>
    </location>
</feature>
<evidence type="ECO:0000313" key="3">
    <source>
        <dbReference type="Proteomes" id="UP000198575"/>
    </source>
</evidence>
<dbReference type="EMBL" id="FOVF01000018">
    <property type="protein sequence ID" value="SFN39382.1"/>
    <property type="molecule type" value="Genomic_DNA"/>
</dbReference>
<dbReference type="RefSeq" id="WP_139224994.1">
    <property type="nucleotide sequence ID" value="NZ_FOVF01000018.1"/>
</dbReference>
<evidence type="ECO:0008006" key="4">
    <source>
        <dbReference type="Google" id="ProtNLM"/>
    </source>
</evidence>
<dbReference type="AlphaFoldDB" id="A0A1I4YMV0"/>
<name>A0A1I4YMV0_9GAMM</name>
<keyword evidence="1" id="KW-0472">Membrane</keyword>
<proteinExistence type="predicted"/>
<accession>A0A1I4YMV0</accession>
<dbReference type="OrthoDB" id="5704448at2"/>
<keyword evidence="3" id="KW-1185">Reference proteome</keyword>
<gene>
    <name evidence="2" type="ORF">SAMN05216289_11875</name>
</gene>
<organism evidence="2 3">
    <name type="scientific">Dokdonella immobilis</name>
    <dbReference type="NCBI Taxonomy" id="578942"/>
    <lineage>
        <taxon>Bacteria</taxon>
        <taxon>Pseudomonadati</taxon>
        <taxon>Pseudomonadota</taxon>
        <taxon>Gammaproteobacteria</taxon>
        <taxon>Lysobacterales</taxon>
        <taxon>Rhodanobacteraceae</taxon>
        <taxon>Dokdonella</taxon>
    </lineage>
</organism>
<dbReference type="STRING" id="578942.SAMN05216289_11875"/>
<feature type="transmembrane region" description="Helical" evidence="1">
    <location>
        <begin position="7"/>
        <end position="28"/>
    </location>
</feature>
<keyword evidence="1" id="KW-1133">Transmembrane helix</keyword>
<dbReference type="Proteomes" id="UP000198575">
    <property type="component" value="Unassembled WGS sequence"/>
</dbReference>
<sequence>MSGTEALARAVSILGHPMLVMPVAAGLAARERGLDAQPTLAIMAGLASLGLLVLAYSVLRVSRGQWQHVDASAPAERGQLNRFLLGLFSLATAVALGLPAPTRLALAFALSAAIILLALILGRWCKLSLHVAFIAFAALVPGYLAALAGFAVFGLAVAWSRLALGRHVWRDLAAGLLAGLGAGIVFQAF</sequence>
<feature type="transmembrane region" description="Helical" evidence="1">
    <location>
        <begin position="131"/>
        <end position="156"/>
    </location>
</feature>
<evidence type="ECO:0000256" key="1">
    <source>
        <dbReference type="SAM" id="Phobius"/>
    </source>
</evidence>
<feature type="transmembrane region" description="Helical" evidence="1">
    <location>
        <begin position="104"/>
        <end position="124"/>
    </location>
</feature>
<evidence type="ECO:0000313" key="2">
    <source>
        <dbReference type="EMBL" id="SFN39382.1"/>
    </source>
</evidence>
<keyword evidence="1" id="KW-0812">Transmembrane</keyword>
<protein>
    <recommendedName>
        <fullName evidence="4">PAP2 superfamily protein</fullName>
    </recommendedName>
</protein>
<feature type="transmembrane region" description="Helical" evidence="1">
    <location>
        <begin position="40"/>
        <end position="59"/>
    </location>
</feature>
<reference evidence="2 3" key="1">
    <citation type="submission" date="2016-10" db="EMBL/GenBank/DDBJ databases">
        <authorList>
            <person name="de Groot N.N."/>
        </authorList>
    </citation>
    <scope>NUCLEOTIDE SEQUENCE [LARGE SCALE GENOMIC DNA]</scope>
    <source>
        <strain evidence="2 3">CGMCC 1.7659</strain>
    </source>
</reference>